<feature type="non-terminal residue" evidence="1">
    <location>
        <position position="1"/>
    </location>
</feature>
<organism evidence="1">
    <name type="scientific">marine sediment metagenome</name>
    <dbReference type="NCBI Taxonomy" id="412755"/>
    <lineage>
        <taxon>unclassified sequences</taxon>
        <taxon>metagenomes</taxon>
        <taxon>ecological metagenomes</taxon>
    </lineage>
</organism>
<comment type="caution">
    <text evidence="1">The sequence shown here is derived from an EMBL/GenBank/DDBJ whole genome shotgun (WGS) entry which is preliminary data.</text>
</comment>
<dbReference type="EMBL" id="BARS01034266">
    <property type="protein sequence ID" value="GAG20314.1"/>
    <property type="molecule type" value="Genomic_DNA"/>
</dbReference>
<reference evidence="1" key="1">
    <citation type="journal article" date="2014" name="Front. Microbiol.">
        <title>High frequency of phylogenetically diverse reductive dehalogenase-homologous genes in deep subseafloor sedimentary metagenomes.</title>
        <authorList>
            <person name="Kawai M."/>
            <person name="Futagami T."/>
            <person name="Toyoda A."/>
            <person name="Takaki Y."/>
            <person name="Nishi S."/>
            <person name="Hori S."/>
            <person name="Arai W."/>
            <person name="Tsubouchi T."/>
            <person name="Morono Y."/>
            <person name="Uchiyama I."/>
            <person name="Ito T."/>
            <person name="Fujiyama A."/>
            <person name="Inagaki F."/>
            <person name="Takami H."/>
        </authorList>
    </citation>
    <scope>NUCLEOTIDE SEQUENCE</scope>
    <source>
        <strain evidence="1">Expedition CK06-06</strain>
    </source>
</reference>
<evidence type="ECO:0000313" key="1">
    <source>
        <dbReference type="EMBL" id="GAG20314.1"/>
    </source>
</evidence>
<gene>
    <name evidence="1" type="ORF">S01H1_52963</name>
</gene>
<proteinExistence type="predicted"/>
<dbReference type="AlphaFoldDB" id="X0VPJ1"/>
<accession>X0VPJ1</accession>
<protein>
    <submittedName>
        <fullName evidence="1">Uncharacterized protein</fullName>
    </submittedName>
</protein>
<name>X0VPJ1_9ZZZZ</name>
<sequence length="62" mass="7198">KGMKLYYDRGSVILRGPFIFEKVIRGPQLIFSVKDAAYNKVYAFSLSVGQLDKEKMYFITKK</sequence>